<dbReference type="PROSITE" id="PS50082">
    <property type="entry name" value="WD_REPEATS_2"/>
    <property type="match status" value="3"/>
</dbReference>
<dbReference type="PROSITE" id="PS50837">
    <property type="entry name" value="NACHT"/>
    <property type="match status" value="1"/>
</dbReference>
<keyword evidence="1 3" id="KW-0853">WD repeat</keyword>
<dbReference type="PROSITE" id="PS50294">
    <property type="entry name" value="WD_REPEATS_REGION"/>
    <property type="match status" value="1"/>
</dbReference>
<reference evidence="5" key="1">
    <citation type="journal article" date="2021" name="Nat. Commun.">
        <title>Genetic determinants of endophytism in the Arabidopsis root mycobiome.</title>
        <authorList>
            <person name="Mesny F."/>
            <person name="Miyauchi S."/>
            <person name="Thiergart T."/>
            <person name="Pickel B."/>
            <person name="Atanasova L."/>
            <person name="Karlsson M."/>
            <person name="Huettel B."/>
            <person name="Barry K.W."/>
            <person name="Haridas S."/>
            <person name="Chen C."/>
            <person name="Bauer D."/>
            <person name="Andreopoulos W."/>
            <person name="Pangilinan J."/>
            <person name="LaButti K."/>
            <person name="Riley R."/>
            <person name="Lipzen A."/>
            <person name="Clum A."/>
            <person name="Drula E."/>
            <person name="Henrissat B."/>
            <person name="Kohler A."/>
            <person name="Grigoriev I.V."/>
            <person name="Martin F.M."/>
            <person name="Hacquard S."/>
        </authorList>
    </citation>
    <scope>NUCLEOTIDE SEQUENCE</scope>
    <source>
        <strain evidence="5">MPI-CAGE-AT-0147</strain>
    </source>
</reference>
<feature type="repeat" description="WD" evidence="3">
    <location>
        <begin position="624"/>
        <end position="656"/>
    </location>
</feature>
<feature type="non-terminal residue" evidence="5">
    <location>
        <position position="1"/>
    </location>
</feature>
<dbReference type="InterPro" id="IPR001680">
    <property type="entry name" value="WD40_rpt"/>
</dbReference>
<keyword evidence="2" id="KW-0677">Repeat</keyword>
<dbReference type="Pfam" id="PF00400">
    <property type="entry name" value="WD40"/>
    <property type="match status" value="4"/>
</dbReference>
<dbReference type="Gene3D" id="3.40.50.300">
    <property type="entry name" value="P-loop containing nucleotide triphosphate hydrolases"/>
    <property type="match status" value="1"/>
</dbReference>
<evidence type="ECO:0000313" key="6">
    <source>
        <dbReference type="Proteomes" id="UP000738349"/>
    </source>
</evidence>
<evidence type="ECO:0000256" key="1">
    <source>
        <dbReference type="ARBA" id="ARBA00022574"/>
    </source>
</evidence>
<dbReference type="EMBL" id="JAGMUV010000014">
    <property type="protein sequence ID" value="KAH7134345.1"/>
    <property type="molecule type" value="Genomic_DNA"/>
</dbReference>
<dbReference type="InterPro" id="IPR027417">
    <property type="entry name" value="P-loop_NTPase"/>
</dbReference>
<dbReference type="InterPro" id="IPR056884">
    <property type="entry name" value="NPHP3-like_N"/>
</dbReference>
<proteinExistence type="predicted"/>
<dbReference type="Proteomes" id="UP000738349">
    <property type="component" value="Unassembled WGS sequence"/>
</dbReference>
<feature type="non-terminal residue" evidence="5">
    <location>
        <position position="1076"/>
    </location>
</feature>
<organism evidence="5 6">
    <name type="scientific">Dactylonectria macrodidyma</name>
    <dbReference type="NCBI Taxonomy" id="307937"/>
    <lineage>
        <taxon>Eukaryota</taxon>
        <taxon>Fungi</taxon>
        <taxon>Dikarya</taxon>
        <taxon>Ascomycota</taxon>
        <taxon>Pezizomycotina</taxon>
        <taxon>Sordariomycetes</taxon>
        <taxon>Hypocreomycetidae</taxon>
        <taxon>Hypocreales</taxon>
        <taxon>Nectriaceae</taxon>
        <taxon>Dactylonectria</taxon>
    </lineage>
</organism>
<feature type="domain" description="NACHT" evidence="4">
    <location>
        <begin position="52"/>
        <end position="206"/>
    </location>
</feature>
<dbReference type="PANTHER" id="PTHR10039:SF14">
    <property type="entry name" value="NACHT DOMAIN-CONTAINING PROTEIN"/>
    <property type="match status" value="1"/>
</dbReference>
<dbReference type="SMART" id="SM00320">
    <property type="entry name" value="WD40"/>
    <property type="match status" value="5"/>
</dbReference>
<dbReference type="Gene3D" id="2.130.10.10">
    <property type="entry name" value="YVTN repeat-like/Quinoprotein amine dehydrogenase"/>
    <property type="match status" value="4"/>
</dbReference>
<dbReference type="PROSITE" id="PS00678">
    <property type="entry name" value="WD_REPEATS_1"/>
    <property type="match status" value="2"/>
</dbReference>
<dbReference type="CDD" id="cd00200">
    <property type="entry name" value="WD40"/>
    <property type="match status" value="1"/>
</dbReference>
<evidence type="ECO:0000259" key="4">
    <source>
        <dbReference type="PROSITE" id="PS50837"/>
    </source>
</evidence>
<accession>A0A9P9IX92</accession>
<sequence length="1076" mass="121701">KDQKCLRDLRVINPKTQKTTIQKTKGGLLKDAYRWILDHADFCRFREDPESRLLWIKGDPGKGKTMLLCGIIDELQKESSQTISYFFCQATQDHQLRNATAVLRSLIWLLCSSQPHLTSHVRKRYDEEGKDLFVDVSAFSALEEILQEILEDPSLEDAVFIIDAMDECSEETRTELIDLVVRFSESCHAKWIVSSRNWPAIEEQFEVADKVKVSLELNKDAVSKAVDIFIDSKVDHLARVKRYDAKTKETVYDTLRQKANDTFLWVALVCTELARPNIRSWNTMDTLYSIPEGLEKLYERMFEYTLNCVDAAYCRQILATTCITFRPIAFDELRVLVKALEDFNTEQLEQMIGECGSFLTLEEGIVYFVHQSAQDFLLKQADDTFPTSIKGQNCLIFRRSLEVLTELKRNPYRLQSPGVLINEISRPDPDPLAHFQYSCVHWVDHLEQADDERNTSDVEKIVQFVEARLLYWLEALSLLGKMSEGAHAVQKLKSMMQNVNHEALQSLIEDVRRFVLAYRHVLEIAPLQVYLSALVFCPTGSLVKKLFQREEVNWIDNISNIPEHWDACIQTLEGRLALAVAFSPDDRRLALCFVDNSIRIWDTVSSNYVQVIEPLASPRDVPQSVAYSPGEQCLAIGLGDGTIEIWDLDSARRIQQIQAHQDTPVQDLAFSPDGMLLASCARGGVKLMHLAITDSIPTMRARDDDEDNPWSISFVAGDLLATGLEGGAVQVWDIQSGTCVKMIQSPNKGVLSVALSSDGQLLASSVHDSTVKIWDLTLDSDADLDNDYRFGLTNLIIFSPDGRWIASYQYSGPVEIWDSLKGTCITTLDVSRINEGSPVFSADGQWFLSMSSQHTKLWKTADWTCVKTWGPTRFCVFSPDSRFLGLVLFGLCIVWDVTVESTIQKLDDSSLAPRWFSGPIVLSKDSRWLAVGTLDKTRVWSTESGTLIYEFDDGRRCGRNNLIEVNSKWLVCTTEQSSIKVRDMRTGTLIAVVYGTVTIGAMWFDPANDSRLHTCMGTIDIDTQTIRRVGYGISEDGEWILKGSMKFLWIPSEYRSAETAIRGATLVIQCDSGRIV</sequence>
<feature type="repeat" description="WD" evidence="3">
    <location>
        <begin position="579"/>
        <end position="611"/>
    </location>
</feature>
<dbReference type="InterPro" id="IPR019775">
    <property type="entry name" value="WD40_repeat_CS"/>
</dbReference>
<dbReference type="Pfam" id="PF24883">
    <property type="entry name" value="NPHP3_N"/>
    <property type="match status" value="1"/>
</dbReference>
<evidence type="ECO:0000256" key="2">
    <source>
        <dbReference type="ARBA" id="ARBA00022737"/>
    </source>
</evidence>
<protein>
    <submittedName>
        <fullName evidence="5">WD40-repeat-containing domain protein</fullName>
    </submittedName>
</protein>
<keyword evidence="6" id="KW-1185">Reference proteome</keyword>
<dbReference type="AlphaFoldDB" id="A0A9P9IX92"/>
<dbReference type="InterPro" id="IPR007111">
    <property type="entry name" value="NACHT_NTPase"/>
</dbReference>
<evidence type="ECO:0000313" key="5">
    <source>
        <dbReference type="EMBL" id="KAH7134345.1"/>
    </source>
</evidence>
<dbReference type="SUPFAM" id="SSF50978">
    <property type="entry name" value="WD40 repeat-like"/>
    <property type="match status" value="2"/>
</dbReference>
<name>A0A9P9IX92_9HYPO</name>
<dbReference type="InterPro" id="IPR036322">
    <property type="entry name" value="WD40_repeat_dom_sf"/>
</dbReference>
<dbReference type="SUPFAM" id="SSF52540">
    <property type="entry name" value="P-loop containing nucleoside triphosphate hydrolases"/>
    <property type="match status" value="1"/>
</dbReference>
<gene>
    <name evidence="5" type="ORF">EDB81DRAFT_615680</name>
</gene>
<feature type="repeat" description="WD" evidence="3">
    <location>
        <begin position="743"/>
        <end position="776"/>
    </location>
</feature>
<dbReference type="InterPro" id="IPR015943">
    <property type="entry name" value="WD40/YVTN_repeat-like_dom_sf"/>
</dbReference>
<dbReference type="OrthoDB" id="538223at2759"/>
<comment type="caution">
    <text evidence="5">The sequence shown here is derived from an EMBL/GenBank/DDBJ whole genome shotgun (WGS) entry which is preliminary data.</text>
</comment>
<evidence type="ECO:0000256" key="3">
    <source>
        <dbReference type="PROSITE-ProRule" id="PRU00221"/>
    </source>
</evidence>
<dbReference type="PANTHER" id="PTHR10039">
    <property type="entry name" value="AMELOGENIN"/>
    <property type="match status" value="1"/>
</dbReference>